<dbReference type="AlphaFoldDB" id="A0A8C6SSU1"/>
<dbReference type="InterPro" id="IPR006652">
    <property type="entry name" value="Kelch_1"/>
</dbReference>
<dbReference type="PRINTS" id="PR00501">
    <property type="entry name" value="KELCHREPEAT"/>
</dbReference>
<reference evidence="3" key="1">
    <citation type="submission" date="2025-08" db="UniProtKB">
        <authorList>
            <consortium name="Ensembl"/>
        </authorList>
    </citation>
    <scope>IDENTIFICATION</scope>
</reference>
<dbReference type="Ensembl" id="ENSNMLT00000011964.1">
    <property type="protein sequence ID" value="ENSNMLP00000010579.1"/>
    <property type="gene ID" value="ENSNMLG00000007289.1"/>
</dbReference>
<evidence type="ECO:0000256" key="1">
    <source>
        <dbReference type="ARBA" id="ARBA00022441"/>
    </source>
</evidence>
<keyword evidence="2" id="KW-0677">Repeat</keyword>
<name>A0A8C6SSU1_9GOBI</name>
<organism evidence="3 4">
    <name type="scientific">Neogobius melanostomus</name>
    <name type="common">round goby</name>
    <dbReference type="NCBI Taxonomy" id="47308"/>
    <lineage>
        <taxon>Eukaryota</taxon>
        <taxon>Metazoa</taxon>
        <taxon>Chordata</taxon>
        <taxon>Craniata</taxon>
        <taxon>Vertebrata</taxon>
        <taxon>Euteleostomi</taxon>
        <taxon>Actinopterygii</taxon>
        <taxon>Neopterygii</taxon>
        <taxon>Teleostei</taxon>
        <taxon>Neoteleostei</taxon>
        <taxon>Acanthomorphata</taxon>
        <taxon>Gobiaria</taxon>
        <taxon>Gobiiformes</taxon>
        <taxon>Gobioidei</taxon>
        <taxon>Gobiidae</taxon>
        <taxon>Benthophilinae</taxon>
        <taxon>Neogobiini</taxon>
        <taxon>Neogobius</taxon>
    </lineage>
</organism>
<evidence type="ECO:0000313" key="4">
    <source>
        <dbReference type="Proteomes" id="UP000694523"/>
    </source>
</evidence>
<keyword evidence="4" id="KW-1185">Reference proteome</keyword>
<dbReference type="PANTHER" id="PTHR24412:SF172">
    <property type="entry name" value="KELCH-LIKE PROTEIN 10"/>
    <property type="match status" value="1"/>
</dbReference>
<evidence type="ECO:0000256" key="2">
    <source>
        <dbReference type="ARBA" id="ARBA00022737"/>
    </source>
</evidence>
<evidence type="ECO:0000313" key="3">
    <source>
        <dbReference type="Ensembl" id="ENSNMLP00000010579.1"/>
    </source>
</evidence>
<dbReference type="InterPro" id="IPR015915">
    <property type="entry name" value="Kelch-typ_b-propeller"/>
</dbReference>
<keyword evidence="1" id="KW-0880">Kelch repeat</keyword>
<sequence length="245" mass="27466">MYHQRCYVSVTVLRDCIYAVGGFNGHTRLNAAEVFDLEANRWSQIAPMNERRSDANCATLNGKMYICGGFNGTDCLQTAECYDPEINQWTMIAPMTIPRTGVAVVAHAGQIYAVSTFLLFDLDLLFSRYDGNVRLCSVETYNPRNNSWREVASMFTPRSNFGIEVVDDRIFAVGGFNGLNTTVNVESYDHLLNTWTDVCDMDVFRSALNCCVISGLTNMSDYTVSLYTLPVLDIDSDPLDMNELD</sequence>
<proteinExistence type="predicted"/>
<dbReference type="PANTHER" id="PTHR24412">
    <property type="entry name" value="KELCH PROTEIN"/>
    <property type="match status" value="1"/>
</dbReference>
<accession>A0A8C6SSU1</accession>
<protein>
    <recommendedName>
        <fullName evidence="5">Kelch-like protein 10</fullName>
    </recommendedName>
</protein>
<evidence type="ECO:0008006" key="5">
    <source>
        <dbReference type="Google" id="ProtNLM"/>
    </source>
</evidence>
<dbReference type="SUPFAM" id="SSF117281">
    <property type="entry name" value="Kelch motif"/>
    <property type="match status" value="1"/>
</dbReference>
<dbReference type="SMART" id="SM00612">
    <property type="entry name" value="Kelch"/>
    <property type="match status" value="4"/>
</dbReference>
<dbReference type="Gene3D" id="2.120.10.80">
    <property type="entry name" value="Kelch-type beta propeller"/>
    <property type="match status" value="2"/>
</dbReference>
<reference evidence="3" key="2">
    <citation type="submission" date="2025-09" db="UniProtKB">
        <authorList>
            <consortium name="Ensembl"/>
        </authorList>
    </citation>
    <scope>IDENTIFICATION</scope>
</reference>
<dbReference type="Pfam" id="PF01344">
    <property type="entry name" value="Kelch_1"/>
    <property type="match status" value="4"/>
</dbReference>
<dbReference type="Proteomes" id="UP000694523">
    <property type="component" value="Unplaced"/>
</dbReference>